<comment type="catalytic activity">
    <reaction evidence="8">
        <text>L-tyrosyl-[protein] + ATP = O-phospho-L-tyrosyl-[protein] + ADP + H(+)</text>
        <dbReference type="Rhea" id="RHEA:10596"/>
        <dbReference type="Rhea" id="RHEA-COMP:10136"/>
        <dbReference type="Rhea" id="RHEA-COMP:20101"/>
        <dbReference type="ChEBI" id="CHEBI:15378"/>
        <dbReference type="ChEBI" id="CHEBI:30616"/>
        <dbReference type="ChEBI" id="CHEBI:46858"/>
        <dbReference type="ChEBI" id="CHEBI:61978"/>
        <dbReference type="ChEBI" id="CHEBI:456216"/>
        <dbReference type="EC" id="2.7.10.2"/>
    </reaction>
</comment>
<dbReference type="GO" id="GO:0005524">
    <property type="term" value="F:ATP binding"/>
    <property type="evidence" value="ECO:0007669"/>
    <property type="project" value="UniProtKB-KW"/>
</dbReference>
<keyword evidence="6" id="KW-0067">ATP-binding</keyword>
<feature type="domain" description="AAA" evidence="11">
    <location>
        <begin position="578"/>
        <end position="711"/>
    </location>
</feature>
<feature type="transmembrane region" description="Helical" evidence="10">
    <location>
        <begin position="485"/>
        <end position="505"/>
    </location>
</feature>
<evidence type="ECO:0000256" key="9">
    <source>
        <dbReference type="SAM" id="Coils"/>
    </source>
</evidence>
<accession>A0A1U7PW67</accession>
<gene>
    <name evidence="12" type="ORF">SAMN05660493_00875</name>
</gene>
<keyword evidence="9" id="KW-0175">Coiled coil</keyword>
<evidence type="ECO:0000313" key="12">
    <source>
        <dbReference type="EMBL" id="SIT96202.1"/>
    </source>
</evidence>
<dbReference type="AlphaFoldDB" id="A0A1U7PW67"/>
<keyword evidence="5" id="KW-0418">Kinase</keyword>
<dbReference type="EMBL" id="FTPU01000007">
    <property type="protein sequence ID" value="SIT96202.1"/>
    <property type="molecule type" value="Genomic_DNA"/>
</dbReference>
<keyword evidence="10" id="KW-1133">Transmembrane helix</keyword>
<dbReference type="PANTHER" id="PTHR32309:SF13">
    <property type="entry name" value="FERRIC ENTEROBACTIN TRANSPORT PROTEIN FEPE"/>
    <property type="match status" value="1"/>
</dbReference>
<protein>
    <recommendedName>
        <fullName evidence="2">non-specific protein-tyrosine kinase</fullName>
        <ecNumber evidence="2">2.7.10.2</ecNumber>
    </recommendedName>
</protein>
<dbReference type="OrthoDB" id="9794577at2"/>
<name>A0A1U7PW67_9FLAO</name>
<evidence type="ECO:0000256" key="2">
    <source>
        <dbReference type="ARBA" id="ARBA00011903"/>
    </source>
</evidence>
<dbReference type="SUPFAM" id="SSF52540">
    <property type="entry name" value="P-loop containing nucleoside triphosphate hydrolases"/>
    <property type="match status" value="1"/>
</dbReference>
<keyword evidence="10" id="KW-0472">Membrane</keyword>
<feature type="coiled-coil region" evidence="9">
    <location>
        <begin position="391"/>
        <end position="418"/>
    </location>
</feature>
<proteinExistence type="inferred from homology"/>
<evidence type="ECO:0000256" key="10">
    <source>
        <dbReference type="SAM" id="Phobius"/>
    </source>
</evidence>
<evidence type="ECO:0000256" key="4">
    <source>
        <dbReference type="ARBA" id="ARBA00022741"/>
    </source>
</evidence>
<dbReference type="EC" id="2.7.10.2" evidence="2"/>
<comment type="similarity">
    <text evidence="1">Belongs to the CpsD/CapB family.</text>
</comment>
<reference evidence="13" key="1">
    <citation type="submission" date="2016-10" db="EMBL/GenBank/DDBJ databases">
        <authorList>
            <person name="Varghese N."/>
            <person name="Submissions S."/>
        </authorList>
    </citation>
    <scope>NUCLEOTIDE SEQUENCE [LARGE SCALE GENOMIC DNA]</scope>
    <source>
        <strain evidence="13">DSM 19482</strain>
    </source>
</reference>
<dbReference type="NCBIfam" id="TIGR01007">
    <property type="entry name" value="eps_fam"/>
    <property type="match status" value="1"/>
</dbReference>
<feature type="transmembrane region" description="Helical" evidence="10">
    <location>
        <begin position="27"/>
        <end position="45"/>
    </location>
</feature>
<dbReference type="InterPro" id="IPR025669">
    <property type="entry name" value="AAA_dom"/>
</dbReference>
<dbReference type="Pfam" id="PF13614">
    <property type="entry name" value="AAA_31"/>
    <property type="match status" value="1"/>
</dbReference>
<evidence type="ECO:0000256" key="6">
    <source>
        <dbReference type="ARBA" id="ARBA00022840"/>
    </source>
</evidence>
<evidence type="ECO:0000256" key="1">
    <source>
        <dbReference type="ARBA" id="ARBA00007316"/>
    </source>
</evidence>
<evidence type="ECO:0000313" key="13">
    <source>
        <dbReference type="Proteomes" id="UP000187261"/>
    </source>
</evidence>
<dbReference type="Gene3D" id="3.40.50.300">
    <property type="entry name" value="P-loop containing nucleotide triphosphate hydrolases"/>
    <property type="match status" value="1"/>
</dbReference>
<dbReference type="Proteomes" id="UP000187261">
    <property type="component" value="Unassembled WGS sequence"/>
</dbReference>
<evidence type="ECO:0000256" key="7">
    <source>
        <dbReference type="ARBA" id="ARBA00023137"/>
    </source>
</evidence>
<evidence type="ECO:0000256" key="5">
    <source>
        <dbReference type="ARBA" id="ARBA00022777"/>
    </source>
</evidence>
<dbReference type="RefSeq" id="WP_076782264.1">
    <property type="nucleotide sequence ID" value="NZ_FTPU01000007.1"/>
</dbReference>
<dbReference type="GO" id="GO:0005886">
    <property type="term" value="C:plasma membrane"/>
    <property type="evidence" value="ECO:0007669"/>
    <property type="project" value="TreeGrafter"/>
</dbReference>
<dbReference type="CDD" id="cd05387">
    <property type="entry name" value="BY-kinase"/>
    <property type="match status" value="1"/>
</dbReference>
<keyword evidence="7" id="KW-0829">Tyrosine-protein kinase</keyword>
<evidence type="ECO:0000256" key="3">
    <source>
        <dbReference type="ARBA" id="ARBA00022679"/>
    </source>
</evidence>
<dbReference type="InterPro" id="IPR027417">
    <property type="entry name" value="P-loop_NTPase"/>
</dbReference>
<keyword evidence="4" id="KW-0547">Nucleotide-binding</keyword>
<sequence length="770" mass="86788">MELLDQFPSKNKQVNLKREILRYLRKWPWFLLSILLFYVSARLYLRYAQPQYLSKTSLMLSKNNSKNNAPLTDLKSLGVGVSDDKELEGETVVIVSKPILAQVVSNLGLNVSYYSLGNIKETEMYQGPLKAVITSVKNKGNFLTQFCIVAPDGNNRLKIIEGEGAGQVIQPGHSSNFSFGTVLWNFNPGSVTAPIKVVFRSVGNTVSWLENSVNVSIPEDKGYLMELSMVGTVPEQSEGILNEITRQYNIDGVKDKNAEAENTQNFINERLEIISHDLSGIENEKEQFKRTNRIADLTAQANLTLGNINSNTQSYLEGITKLNLVQSIYDMSNREQLLPTNMGLSPTTENYIGQYNTLLMTRNRVLKQATPKNPSVIQLNLDIEDARTVLRKNLAESKEALQTQISQVKQQMNEDNDQIRKYPTQEKIFRNIDRQQQLKEQIYLYLLQKREENAITLAFTVPKGKVVNPAYTLEQVRPNVKQVTMGSLAVGFLLPLLVFFTLFTLDTKIRSRQQLLSQASDIPILGEIPVDNDGAIVKDHDFSIFAESFRILTSNLKYLLKAKHGSGQGTILVTSSIKGEGKTTVSINMALTLSGKNKVIILGADIRNPQLRRFMQDRNVGITDYLVSDDQNPEKYIYNSQLHPNLDVMFSGAIAPNPNDLLDMDKFDTMVAWLKSRYDYVVIDSAPVMLVSDTLNLLDVSDILLYVVKAGYTDKEMLDYAKEFRAGNQVDNMAFVLNAVQPGHSRYGSKYAYGYHAQPSVKQRFFKKTL</sequence>
<dbReference type="PANTHER" id="PTHR32309">
    <property type="entry name" value="TYROSINE-PROTEIN KINASE"/>
    <property type="match status" value="1"/>
</dbReference>
<dbReference type="GO" id="GO:0004715">
    <property type="term" value="F:non-membrane spanning protein tyrosine kinase activity"/>
    <property type="evidence" value="ECO:0007669"/>
    <property type="project" value="UniProtKB-EC"/>
</dbReference>
<dbReference type="STRING" id="1121284.SAMN05660493_00875"/>
<evidence type="ECO:0000256" key="8">
    <source>
        <dbReference type="ARBA" id="ARBA00051245"/>
    </source>
</evidence>
<keyword evidence="3" id="KW-0808">Transferase</keyword>
<keyword evidence="13" id="KW-1185">Reference proteome</keyword>
<evidence type="ECO:0000259" key="11">
    <source>
        <dbReference type="Pfam" id="PF13614"/>
    </source>
</evidence>
<keyword evidence="10" id="KW-0812">Transmembrane</keyword>
<dbReference type="InterPro" id="IPR050445">
    <property type="entry name" value="Bact_polysacc_biosynth/exp"/>
</dbReference>
<dbReference type="InterPro" id="IPR005702">
    <property type="entry name" value="Wzc-like_C"/>
</dbReference>
<organism evidence="12 13">
    <name type="scientific">Epilithonimonas bovis DSM 19482</name>
    <dbReference type="NCBI Taxonomy" id="1121284"/>
    <lineage>
        <taxon>Bacteria</taxon>
        <taxon>Pseudomonadati</taxon>
        <taxon>Bacteroidota</taxon>
        <taxon>Flavobacteriia</taxon>
        <taxon>Flavobacteriales</taxon>
        <taxon>Weeksellaceae</taxon>
        <taxon>Chryseobacterium group</taxon>
        <taxon>Epilithonimonas</taxon>
    </lineage>
</organism>